<dbReference type="SMART" id="SM00382">
    <property type="entry name" value="AAA"/>
    <property type="match status" value="1"/>
</dbReference>
<dbReference type="GO" id="GO:0016887">
    <property type="term" value="F:ATP hydrolysis activity"/>
    <property type="evidence" value="ECO:0007669"/>
    <property type="project" value="InterPro"/>
</dbReference>
<dbReference type="OrthoDB" id="9802264at2"/>
<dbReference type="PANTHER" id="PTHR43166:SF4">
    <property type="entry name" value="PHOSPHONATES IMPORT ATP-BINDING PROTEIN PHNC"/>
    <property type="match status" value="1"/>
</dbReference>
<dbReference type="InterPro" id="IPR050086">
    <property type="entry name" value="MetN_ABC_transporter-like"/>
</dbReference>
<evidence type="ECO:0000313" key="6">
    <source>
        <dbReference type="EMBL" id="PVA09687.1"/>
    </source>
</evidence>
<dbReference type="InterPro" id="IPR003593">
    <property type="entry name" value="AAA+_ATPase"/>
</dbReference>
<comment type="caution">
    <text evidence="6">The sequence shown here is derived from an EMBL/GenBank/DDBJ whole genome shotgun (WGS) entry which is preliminary data.</text>
</comment>
<protein>
    <submittedName>
        <fullName evidence="6">Peptide ABC transporter ATP-binding protein</fullName>
    </submittedName>
</protein>
<name>A0A2T7G5P4_9RHOB</name>
<keyword evidence="7" id="KW-1185">Reference proteome</keyword>
<dbReference type="PIRSF" id="PIRSF039085">
    <property type="entry name" value="ABC_ATPase_HisP"/>
    <property type="match status" value="1"/>
</dbReference>
<dbReference type="FunFam" id="3.40.50.300:FF:000020">
    <property type="entry name" value="Amino acid ABC transporter ATP-binding component"/>
    <property type="match status" value="1"/>
</dbReference>
<keyword evidence="4 6" id="KW-0067">ATP-binding</keyword>
<keyword evidence="3" id="KW-0547">Nucleotide-binding</keyword>
<dbReference type="PANTHER" id="PTHR43166">
    <property type="entry name" value="AMINO ACID IMPORT ATP-BINDING PROTEIN"/>
    <property type="match status" value="1"/>
</dbReference>
<evidence type="ECO:0000256" key="3">
    <source>
        <dbReference type="ARBA" id="ARBA00022741"/>
    </source>
</evidence>
<dbReference type="CDD" id="cd03262">
    <property type="entry name" value="ABC_HisP_GlnQ"/>
    <property type="match status" value="1"/>
</dbReference>
<evidence type="ECO:0000256" key="4">
    <source>
        <dbReference type="ARBA" id="ARBA00022840"/>
    </source>
</evidence>
<sequence length="245" mass="26674">MIVIEKVSKTYHMKGRADVRALDNVSATIDRGEVVVIIGPSGSGKSTLLRALNGLQPVDSGRIVIDGVEVTSKKTDINRLRAEVGMVFQHFNLFQHKTALENIVLPQIIVAKRGRAEAEKIARDLLAKVGLPDQENSYPVMLSGGQQQRIAIARSLAMKPKVMLFDEATSALDPETVGGVLEQMRALAAEGMTMAVVTHEMGFAREAADRMIFMDGGAIVEENTPAAFFDNPQTDRAKDFLSQIL</sequence>
<comment type="similarity">
    <text evidence="1">Belongs to the ABC transporter superfamily.</text>
</comment>
<dbReference type="EMBL" id="QCYH01000007">
    <property type="protein sequence ID" value="PVA09687.1"/>
    <property type="molecule type" value="Genomic_DNA"/>
</dbReference>
<dbReference type="InterPro" id="IPR030679">
    <property type="entry name" value="ABC_ATPase_HisP-typ"/>
</dbReference>
<dbReference type="Proteomes" id="UP000244446">
    <property type="component" value="Unassembled WGS sequence"/>
</dbReference>
<dbReference type="Pfam" id="PF00005">
    <property type="entry name" value="ABC_tran"/>
    <property type="match status" value="1"/>
</dbReference>
<dbReference type="SUPFAM" id="SSF52540">
    <property type="entry name" value="P-loop containing nucleoside triphosphate hydrolases"/>
    <property type="match status" value="1"/>
</dbReference>
<feature type="domain" description="ABC transporter" evidence="5">
    <location>
        <begin position="2"/>
        <end position="241"/>
    </location>
</feature>
<dbReference type="Gene3D" id="3.40.50.300">
    <property type="entry name" value="P-loop containing nucleotide triphosphate hydrolases"/>
    <property type="match status" value="1"/>
</dbReference>
<keyword evidence="2" id="KW-0813">Transport</keyword>
<accession>A0A2T7G5P4</accession>
<proteinExistence type="inferred from homology"/>
<dbReference type="GO" id="GO:0015424">
    <property type="term" value="F:ABC-type amino acid transporter activity"/>
    <property type="evidence" value="ECO:0007669"/>
    <property type="project" value="InterPro"/>
</dbReference>
<evidence type="ECO:0000259" key="5">
    <source>
        <dbReference type="PROSITE" id="PS50893"/>
    </source>
</evidence>
<dbReference type="GO" id="GO:0005524">
    <property type="term" value="F:ATP binding"/>
    <property type="evidence" value="ECO:0007669"/>
    <property type="project" value="UniProtKB-KW"/>
</dbReference>
<gene>
    <name evidence="6" type="ORF">DC366_13305</name>
</gene>
<dbReference type="InterPro" id="IPR017871">
    <property type="entry name" value="ABC_transporter-like_CS"/>
</dbReference>
<organism evidence="6 7">
    <name type="scientific">Pelagivirga sediminicola</name>
    <dbReference type="NCBI Taxonomy" id="2170575"/>
    <lineage>
        <taxon>Bacteria</taxon>
        <taxon>Pseudomonadati</taxon>
        <taxon>Pseudomonadota</taxon>
        <taxon>Alphaproteobacteria</taxon>
        <taxon>Rhodobacterales</taxon>
        <taxon>Paracoccaceae</taxon>
        <taxon>Pelagivirga</taxon>
    </lineage>
</organism>
<dbReference type="InterPro" id="IPR027417">
    <property type="entry name" value="P-loop_NTPase"/>
</dbReference>
<evidence type="ECO:0000256" key="1">
    <source>
        <dbReference type="ARBA" id="ARBA00005417"/>
    </source>
</evidence>
<evidence type="ECO:0000313" key="7">
    <source>
        <dbReference type="Proteomes" id="UP000244446"/>
    </source>
</evidence>
<reference evidence="6 7" key="1">
    <citation type="submission" date="2018-04" db="EMBL/GenBank/DDBJ databases">
        <title>Pelagivirga bohaiensis gen. nov., sp. nov., a bacterium isolated from the Bohai Sea.</title>
        <authorList>
            <person name="Ji X."/>
        </authorList>
    </citation>
    <scope>NUCLEOTIDE SEQUENCE [LARGE SCALE GENOMIC DNA]</scope>
    <source>
        <strain evidence="6 7">BH-SD19</strain>
    </source>
</reference>
<evidence type="ECO:0000256" key="2">
    <source>
        <dbReference type="ARBA" id="ARBA00022448"/>
    </source>
</evidence>
<dbReference type="InterPro" id="IPR003439">
    <property type="entry name" value="ABC_transporter-like_ATP-bd"/>
</dbReference>
<dbReference type="PROSITE" id="PS00211">
    <property type="entry name" value="ABC_TRANSPORTER_1"/>
    <property type="match status" value="1"/>
</dbReference>
<dbReference type="AlphaFoldDB" id="A0A2T7G5P4"/>
<dbReference type="PROSITE" id="PS50893">
    <property type="entry name" value="ABC_TRANSPORTER_2"/>
    <property type="match status" value="1"/>
</dbReference>